<dbReference type="RefSeq" id="WP_277734176.1">
    <property type="nucleotide sequence ID" value="NZ_CP120733.1"/>
</dbReference>
<dbReference type="Proteomes" id="UP001222800">
    <property type="component" value="Chromosome"/>
</dbReference>
<evidence type="ECO:0000256" key="2">
    <source>
        <dbReference type="ARBA" id="ARBA00023125"/>
    </source>
</evidence>
<evidence type="ECO:0000256" key="3">
    <source>
        <dbReference type="ARBA" id="ARBA00023163"/>
    </source>
</evidence>
<dbReference type="InterPro" id="IPR036390">
    <property type="entry name" value="WH_DNA-bd_sf"/>
</dbReference>
<dbReference type="EMBL" id="CP120733">
    <property type="protein sequence ID" value="WFD11951.1"/>
    <property type="molecule type" value="Genomic_DNA"/>
</dbReference>
<keyword evidence="6" id="KW-1185">Reference proteome</keyword>
<keyword evidence="2" id="KW-0238">DNA-binding</keyword>
<dbReference type="SUPFAM" id="SSF46785">
    <property type="entry name" value="Winged helix' DNA-binding domain"/>
    <property type="match status" value="1"/>
</dbReference>
<dbReference type="InterPro" id="IPR002577">
    <property type="entry name" value="HTH_HxlR"/>
</dbReference>
<dbReference type="PANTHER" id="PTHR33204">
    <property type="entry name" value="TRANSCRIPTIONAL REGULATOR, MARR FAMILY"/>
    <property type="match status" value="1"/>
</dbReference>
<evidence type="ECO:0000313" key="6">
    <source>
        <dbReference type="Proteomes" id="UP001222800"/>
    </source>
</evidence>
<feature type="domain" description="HTH hxlR-type" evidence="4">
    <location>
        <begin position="11"/>
        <end position="108"/>
    </location>
</feature>
<dbReference type="InterPro" id="IPR036388">
    <property type="entry name" value="WH-like_DNA-bd_sf"/>
</dbReference>
<evidence type="ECO:0000313" key="5">
    <source>
        <dbReference type="EMBL" id="WFD11951.1"/>
    </source>
</evidence>
<sequence length="108" mass="12546">MLEYNNKKYVCHLDLGMDLIRGKWKAVILCHLNKGPKRFLELQKITCGVSQKVLNEKLTELEYNGLISKKAYPQVPPKVEYSLTNKGKELFPALDLLEKWSVKYFSDL</sequence>
<accession>A0ABY8EG87</accession>
<gene>
    <name evidence="5" type="ORF">P4S50_07705</name>
</gene>
<keyword evidence="1" id="KW-0805">Transcription regulation</keyword>
<proteinExistence type="predicted"/>
<protein>
    <submittedName>
        <fullName evidence="5">Helix-turn-helix domain-containing protein</fullName>
    </submittedName>
</protein>
<organism evidence="5 6">
    <name type="scientific">Tepidibacter hydrothermalis</name>
    <dbReference type="NCBI Taxonomy" id="3036126"/>
    <lineage>
        <taxon>Bacteria</taxon>
        <taxon>Bacillati</taxon>
        <taxon>Bacillota</taxon>
        <taxon>Clostridia</taxon>
        <taxon>Peptostreptococcales</taxon>
        <taxon>Peptostreptococcaceae</taxon>
        <taxon>Tepidibacter</taxon>
    </lineage>
</organism>
<dbReference type="PROSITE" id="PS51118">
    <property type="entry name" value="HTH_HXLR"/>
    <property type="match status" value="1"/>
</dbReference>
<reference evidence="5 6" key="1">
    <citation type="submission" date="2023-03" db="EMBL/GenBank/DDBJ databases">
        <title>Complete genome sequence of Tepidibacter sp. SWIR-1, isolated from a deep-sea hydrothermal vent.</title>
        <authorList>
            <person name="Li X."/>
        </authorList>
    </citation>
    <scope>NUCLEOTIDE SEQUENCE [LARGE SCALE GENOMIC DNA]</scope>
    <source>
        <strain evidence="5 6">SWIR-1</strain>
    </source>
</reference>
<dbReference type="PANTHER" id="PTHR33204:SF29">
    <property type="entry name" value="TRANSCRIPTIONAL REGULATOR"/>
    <property type="match status" value="1"/>
</dbReference>
<dbReference type="Pfam" id="PF01638">
    <property type="entry name" value="HxlR"/>
    <property type="match status" value="1"/>
</dbReference>
<dbReference type="Gene3D" id="1.10.10.10">
    <property type="entry name" value="Winged helix-like DNA-binding domain superfamily/Winged helix DNA-binding domain"/>
    <property type="match status" value="1"/>
</dbReference>
<evidence type="ECO:0000259" key="4">
    <source>
        <dbReference type="PROSITE" id="PS51118"/>
    </source>
</evidence>
<keyword evidence="3" id="KW-0804">Transcription</keyword>
<name>A0ABY8EG87_9FIRM</name>
<evidence type="ECO:0000256" key="1">
    <source>
        <dbReference type="ARBA" id="ARBA00023015"/>
    </source>
</evidence>